<accession>A0A4R5CES7</accession>
<sequence length="100" mass="11439">MYTLPTLPITNKQGVRVGVQWNNEPIQIIDFTTFGRSEEWKQNVLSNKASKKIALKSIIKGTNKLKIYMVDAGVALDYFYINLNKNNPVPYSILSETFQQ</sequence>
<dbReference type="EMBL" id="SMFK01000009">
    <property type="protein sequence ID" value="TDD95712.1"/>
    <property type="molecule type" value="Genomic_DNA"/>
</dbReference>
<dbReference type="Gene3D" id="2.60.120.1620">
    <property type="match status" value="1"/>
</dbReference>
<feature type="domain" description="Gylcosyl hydrolase 115 C-terminal" evidence="1">
    <location>
        <begin position="1"/>
        <end position="94"/>
    </location>
</feature>
<comment type="caution">
    <text evidence="2">The sequence shown here is derived from an EMBL/GenBank/DDBJ whole genome shotgun (WGS) entry which is preliminary data.</text>
</comment>
<protein>
    <recommendedName>
        <fullName evidence="1">Gylcosyl hydrolase 115 C-terminal domain-containing protein</fullName>
    </recommendedName>
</protein>
<evidence type="ECO:0000313" key="3">
    <source>
        <dbReference type="Proteomes" id="UP000295479"/>
    </source>
</evidence>
<dbReference type="AlphaFoldDB" id="A0A4R5CES7"/>
<dbReference type="Pfam" id="PF17829">
    <property type="entry name" value="GH115_C"/>
    <property type="match status" value="1"/>
</dbReference>
<dbReference type="RefSeq" id="WP_132006788.1">
    <property type="nucleotide sequence ID" value="NZ_SMFK01000009.1"/>
</dbReference>
<dbReference type="InterPro" id="IPR041437">
    <property type="entry name" value="GH115_C"/>
</dbReference>
<reference evidence="2 3" key="1">
    <citation type="submission" date="2019-03" db="EMBL/GenBank/DDBJ databases">
        <title>Flavobacterium AR-3-4 sp. nov. isolated from arctic soil.</title>
        <authorList>
            <person name="Chaudhary D.K."/>
        </authorList>
    </citation>
    <scope>NUCLEOTIDE SEQUENCE [LARGE SCALE GENOMIC DNA]</scope>
    <source>
        <strain evidence="2 3">AR-3-4</strain>
    </source>
</reference>
<evidence type="ECO:0000313" key="2">
    <source>
        <dbReference type="EMBL" id="TDD95712.1"/>
    </source>
</evidence>
<dbReference type="Proteomes" id="UP000295479">
    <property type="component" value="Unassembled WGS sequence"/>
</dbReference>
<proteinExistence type="predicted"/>
<name>A0A4R5CES7_9FLAO</name>
<organism evidence="2 3">
    <name type="scientific">Flavobacterium cellulosilyticum</name>
    <dbReference type="NCBI Taxonomy" id="2541731"/>
    <lineage>
        <taxon>Bacteria</taxon>
        <taxon>Pseudomonadati</taxon>
        <taxon>Bacteroidota</taxon>
        <taxon>Flavobacteriia</taxon>
        <taxon>Flavobacteriales</taxon>
        <taxon>Flavobacteriaceae</taxon>
        <taxon>Flavobacterium</taxon>
    </lineage>
</organism>
<dbReference type="OrthoDB" id="8727830at2"/>
<evidence type="ECO:0000259" key="1">
    <source>
        <dbReference type="Pfam" id="PF17829"/>
    </source>
</evidence>
<gene>
    <name evidence="2" type="ORF">E0F76_13075</name>
</gene>
<keyword evidence="3" id="KW-1185">Reference proteome</keyword>